<sequence>IGVVTSVRSAVRTRSNEWSVSFTIADFSNLGADQGLGYLQNEGLAVNCFQDKYLEWLPSPSVGDVIILRRLKVKLFFTLLHHRVHVPSSYIDFNFTNLDPPPLGFQLSRYHDDCYWL</sequence>
<dbReference type="AlphaFoldDB" id="F8P6Q3"/>
<proteinExistence type="predicted"/>
<dbReference type="HOGENOM" id="CLU_2090623_0_0_1"/>
<dbReference type="EMBL" id="GL945439">
    <property type="protein sequence ID" value="EGO21119.1"/>
    <property type="molecule type" value="Genomic_DNA"/>
</dbReference>
<evidence type="ECO:0000259" key="1">
    <source>
        <dbReference type="Pfam" id="PF02765"/>
    </source>
</evidence>
<organism>
    <name type="scientific">Serpula lacrymans var. lacrymans (strain S7.9)</name>
    <name type="common">Dry rot fungus</name>
    <dbReference type="NCBI Taxonomy" id="578457"/>
    <lineage>
        <taxon>Eukaryota</taxon>
        <taxon>Fungi</taxon>
        <taxon>Dikarya</taxon>
        <taxon>Basidiomycota</taxon>
        <taxon>Agaricomycotina</taxon>
        <taxon>Agaricomycetes</taxon>
        <taxon>Agaricomycetidae</taxon>
        <taxon>Boletales</taxon>
        <taxon>Coniophorineae</taxon>
        <taxon>Serpulaceae</taxon>
        <taxon>Serpula</taxon>
    </lineage>
</organism>
<gene>
    <name evidence="2" type="ORF">SERLADRAFT_452251</name>
</gene>
<evidence type="ECO:0000313" key="2">
    <source>
        <dbReference type="EMBL" id="EGO21119.1"/>
    </source>
</evidence>
<dbReference type="Proteomes" id="UP000008064">
    <property type="component" value="Unassembled WGS sequence"/>
</dbReference>
<dbReference type="SUPFAM" id="SSF50249">
    <property type="entry name" value="Nucleic acid-binding proteins"/>
    <property type="match status" value="1"/>
</dbReference>
<accession>F8P6Q3</accession>
<dbReference type="GO" id="GO:0000723">
    <property type="term" value="P:telomere maintenance"/>
    <property type="evidence" value="ECO:0007669"/>
    <property type="project" value="InterPro"/>
</dbReference>
<name>F8P6Q3_SERL9</name>
<dbReference type="GO" id="GO:0000781">
    <property type="term" value="C:chromosome, telomeric region"/>
    <property type="evidence" value="ECO:0007669"/>
    <property type="project" value="InterPro"/>
</dbReference>
<dbReference type="OrthoDB" id="2186770at2759"/>
<dbReference type="InterPro" id="IPR011564">
    <property type="entry name" value="Telomer_end-bd_POT1/Cdc13"/>
</dbReference>
<dbReference type="GO" id="GO:0003677">
    <property type="term" value="F:DNA binding"/>
    <property type="evidence" value="ECO:0007669"/>
    <property type="project" value="InterPro"/>
</dbReference>
<protein>
    <recommendedName>
        <fullName evidence="1">Telomeric single stranded DNA binding POT1/Cdc13 domain-containing protein</fullName>
    </recommendedName>
</protein>
<reference evidence="2" key="1">
    <citation type="submission" date="2011-04" db="EMBL/GenBank/DDBJ databases">
        <title>Evolution of plant cell wall degrading machinery underlies the functional diversity of forest fungi.</title>
        <authorList>
            <consortium name="US DOE Joint Genome Institute (JGI-PGF)"/>
            <person name="Eastwood D.C."/>
            <person name="Floudas D."/>
            <person name="Binder M."/>
            <person name="Majcherczyk A."/>
            <person name="Schneider P."/>
            <person name="Aerts A."/>
            <person name="Asiegbu F.O."/>
            <person name="Baker S.E."/>
            <person name="Barry K."/>
            <person name="Bendiksby M."/>
            <person name="Blumentritt M."/>
            <person name="Coutinho P.M."/>
            <person name="Cullen D."/>
            <person name="Cullen D."/>
            <person name="Gathman A."/>
            <person name="Goodell B."/>
            <person name="Henrissat B."/>
            <person name="Ihrmark K."/>
            <person name="Kauserud H."/>
            <person name="Kohler A."/>
            <person name="LaButti K."/>
            <person name="Lapidus A."/>
            <person name="Lavin J.L."/>
            <person name="Lee Y.-H."/>
            <person name="Lindquist E."/>
            <person name="Lilly W."/>
            <person name="Lucas S."/>
            <person name="Morin E."/>
            <person name="Murat C."/>
            <person name="Oguiza J.A."/>
            <person name="Park J."/>
            <person name="Pisabarro A.G."/>
            <person name="Riley R."/>
            <person name="Rosling A."/>
            <person name="Salamov A."/>
            <person name="Schmidt O."/>
            <person name="Schmutz J."/>
            <person name="Skrede I."/>
            <person name="Stenlid J."/>
            <person name="Wiebenga A."/>
            <person name="Xie X."/>
            <person name="Kues U."/>
            <person name="Hibbett D.S."/>
            <person name="Hoffmeister D."/>
            <person name="Hogberg N."/>
            <person name="Martin F."/>
            <person name="Grigoriev I.V."/>
            <person name="Watkinson S.C."/>
        </authorList>
    </citation>
    <scope>NUCLEOTIDE SEQUENCE</scope>
    <source>
        <strain evidence="2">S7.9</strain>
    </source>
</reference>
<dbReference type="GeneID" id="18816819"/>
<dbReference type="KEGG" id="sla:SERLADRAFT_452251"/>
<feature type="non-terminal residue" evidence="2">
    <location>
        <position position="1"/>
    </location>
</feature>
<dbReference type="RefSeq" id="XP_007322076.1">
    <property type="nucleotide sequence ID" value="XM_007322014.1"/>
</dbReference>
<feature type="domain" description="Telomeric single stranded DNA binding POT1/Cdc13" evidence="1">
    <location>
        <begin position="1"/>
        <end position="76"/>
    </location>
</feature>
<dbReference type="Pfam" id="PF02765">
    <property type="entry name" value="POT1"/>
    <property type="match status" value="1"/>
</dbReference>
<dbReference type="Gene3D" id="2.40.50.140">
    <property type="entry name" value="Nucleic acid-binding proteins"/>
    <property type="match status" value="1"/>
</dbReference>
<dbReference type="InterPro" id="IPR012340">
    <property type="entry name" value="NA-bd_OB-fold"/>
</dbReference>